<evidence type="ECO:0000313" key="1">
    <source>
        <dbReference type="EMBL" id="KAI4348432.1"/>
    </source>
</evidence>
<dbReference type="Proteomes" id="UP000828941">
    <property type="component" value="Chromosome 4"/>
</dbReference>
<gene>
    <name evidence="1" type="ORF">L6164_009157</name>
</gene>
<protein>
    <submittedName>
        <fullName evidence="1">Uncharacterized protein</fullName>
    </submittedName>
</protein>
<accession>A0ACB9PI08</accession>
<organism evidence="1 2">
    <name type="scientific">Bauhinia variegata</name>
    <name type="common">Purple orchid tree</name>
    <name type="synonym">Phanera variegata</name>
    <dbReference type="NCBI Taxonomy" id="167791"/>
    <lineage>
        <taxon>Eukaryota</taxon>
        <taxon>Viridiplantae</taxon>
        <taxon>Streptophyta</taxon>
        <taxon>Embryophyta</taxon>
        <taxon>Tracheophyta</taxon>
        <taxon>Spermatophyta</taxon>
        <taxon>Magnoliopsida</taxon>
        <taxon>eudicotyledons</taxon>
        <taxon>Gunneridae</taxon>
        <taxon>Pentapetalae</taxon>
        <taxon>rosids</taxon>
        <taxon>fabids</taxon>
        <taxon>Fabales</taxon>
        <taxon>Fabaceae</taxon>
        <taxon>Cercidoideae</taxon>
        <taxon>Cercideae</taxon>
        <taxon>Bauhiniinae</taxon>
        <taxon>Bauhinia</taxon>
    </lineage>
</organism>
<proteinExistence type="predicted"/>
<sequence>MEFPYGHSHPSHSHHHHHHRRDEEGEDNYPPPSNLSSFDNPPPPRPQSFYGVDEPPPPPFPASSHVYHSSHESHGRIPDGLSYSDYPPPPPQTDPYNYNYPSEVPPPRPVYSPANTTASVHHVAHEVDQSETHHGYRPHLPSFSHHKNDDTSSHFFNKPTFKVYCQANPNYSLTIRDGEVILAPSNPSDEFQHWYKDEKYSTRVKDEQGFPCFALVNKATGQAIKHATGASHPVQLIPYNPDVLDQSILWTESRDFGNGFRTIRMVNNIRLNMDAFHAMEDRTLLNVMRQNWCALKDALSVENKSVAGLCI</sequence>
<name>A0ACB9PI08_BAUVA</name>
<dbReference type="EMBL" id="CM039429">
    <property type="protein sequence ID" value="KAI4348432.1"/>
    <property type="molecule type" value="Genomic_DNA"/>
</dbReference>
<comment type="caution">
    <text evidence="1">The sequence shown here is derived from an EMBL/GenBank/DDBJ whole genome shotgun (WGS) entry which is preliminary data.</text>
</comment>
<keyword evidence="2" id="KW-1185">Reference proteome</keyword>
<reference evidence="1 2" key="1">
    <citation type="journal article" date="2022" name="DNA Res.">
        <title>Chromosomal-level genome assembly of the orchid tree Bauhinia variegata (Leguminosae; Cercidoideae) supports the allotetraploid origin hypothesis of Bauhinia.</title>
        <authorList>
            <person name="Zhong Y."/>
            <person name="Chen Y."/>
            <person name="Zheng D."/>
            <person name="Pang J."/>
            <person name="Liu Y."/>
            <person name="Luo S."/>
            <person name="Meng S."/>
            <person name="Qian L."/>
            <person name="Wei D."/>
            <person name="Dai S."/>
            <person name="Zhou R."/>
        </authorList>
    </citation>
    <scope>NUCLEOTIDE SEQUENCE [LARGE SCALE GENOMIC DNA]</scope>
    <source>
        <strain evidence="1">BV-YZ2020</strain>
    </source>
</reference>
<evidence type="ECO:0000313" key="2">
    <source>
        <dbReference type="Proteomes" id="UP000828941"/>
    </source>
</evidence>